<feature type="transmembrane region" description="Helical" evidence="6">
    <location>
        <begin position="39"/>
        <end position="59"/>
    </location>
</feature>
<dbReference type="PANTHER" id="PTHR40277:SF1">
    <property type="entry name" value="BLL5419 PROTEIN"/>
    <property type="match status" value="1"/>
</dbReference>
<dbReference type="InterPro" id="IPR022791">
    <property type="entry name" value="L-PG_synthase/AglD"/>
</dbReference>
<gene>
    <name evidence="7" type="ORF">US91_C0005G0084</name>
</gene>
<evidence type="ECO:0000256" key="3">
    <source>
        <dbReference type="ARBA" id="ARBA00022692"/>
    </source>
</evidence>
<dbReference type="GO" id="GO:0005886">
    <property type="term" value="C:plasma membrane"/>
    <property type="evidence" value="ECO:0007669"/>
    <property type="project" value="UniProtKB-SubCell"/>
</dbReference>
<keyword evidence="2" id="KW-1003">Cell membrane</keyword>
<evidence type="ECO:0000313" key="7">
    <source>
        <dbReference type="EMBL" id="KKQ70379.1"/>
    </source>
</evidence>
<keyword evidence="3 6" id="KW-0812">Transmembrane</keyword>
<evidence type="ECO:0000256" key="6">
    <source>
        <dbReference type="SAM" id="Phobius"/>
    </source>
</evidence>
<proteinExistence type="predicted"/>
<sequence length="296" mass="33302">MQIKIKQLITPIISLALLIFLFHDLNITSLEKIFQNSNPIILILATIILFVAVPTLSALRWKIILKKLDCDIQFIEALKLYMANLPLAKISPASSGDLMRAYYLKEKIKPSMNIGGIIFERMLDFFVLANFALFFGILSHNKIAIITGISIIIFLITLFVLGSKLKIEKIKNFLYIFKIILKRPKNLGIAIFCTLSLWFVIIGYIKLIFLALGVDLVFTQILATQPIIIFLSLVPISLSGIGIRESAMVFFYAGLAPEQTIFMTGLAYSLFGGIILPVLGIPFLYNQFKIKKTYGK</sequence>
<comment type="subcellular location">
    <subcellularLocation>
        <location evidence="1">Cell membrane</location>
        <topology evidence="1">Multi-pass membrane protein</topology>
    </subcellularLocation>
</comment>
<protein>
    <recommendedName>
        <fullName evidence="9">Lysylphosphatidylglycerol synthetase/UPF0104</fullName>
    </recommendedName>
</protein>
<feature type="transmembrane region" description="Helical" evidence="6">
    <location>
        <begin position="7"/>
        <end position="27"/>
    </location>
</feature>
<comment type="caution">
    <text evidence="7">The sequence shown here is derived from an EMBL/GenBank/DDBJ whole genome shotgun (WGS) entry which is preliminary data.</text>
</comment>
<feature type="transmembrane region" description="Helical" evidence="6">
    <location>
        <begin position="143"/>
        <end position="165"/>
    </location>
</feature>
<feature type="transmembrane region" description="Helical" evidence="6">
    <location>
        <begin position="114"/>
        <end position="137"/>
    </location>
</feature>
<evidence type="ECO:0000313" key="8">
    <source>
        <dbReference type="Proteomes" id="UP000034022"/>
    </source>
</evidence>
<feature type="transmembrane region" description="Helical" evidence="6">
    <location>
        <begin position="227"/>
        <end position="253"/>
    </location>
</feature>
<keyword evidence="4 6" id="KW-1133">Transmembrane helix</keyword>
<dbReference type="EMBL" id="LBUU01000005">
    <property type="protein sequence ID" value="KKQ70379.1"/>
    <property type="molecule type" value="Genomic_DNA"/>
</dbReference>
<evidence type="ECO:0000256" key="5">
    <source>
        <dbReference type="ARBA" id="ARBA00023136"/>
    </source>
</evidence>
<keyword evidence="5 6" id="KW-0472">Membrane</keyword>
<dbReference type="AlphaFoldDB" id="A0A0G0M9M8"/>
<feature type="transmembrane region" description="Helical" evidence="6">
    <location>
        <begin position="265"/>
        <end position="285"/>
    </location>
</feature>
<evidence type="ECO:0000256" key="1">
    <source>
        <dbReference type="ARBA" id="ARBA00004651"/>
    </source>
</evidence>
<name>A0A0G0M9M8_9BACT</name>
<dbReference type="Proteomes" id="UP000034022">
    <property type="component" value="Unassembled WGS sequence"/>
</dbReference>
<evidence type="ECO:0008006" key="9">
    <source>
        <dbReference type="Google" id="ProtNLM"/>
    </source>
</evidence>
<dbReference type="Pfam" id="PF03706">
    <property type="entry name" value="LPG_synthase_TM"/>
    <property type="match status" value="1"/>
</dbReference>
<dbReference type="NCBIfam" id="TIGR00374">
    <property type="entry name" value="flippase-like domain"/>
    <property type="match status" value="1"/>
</dbReference>
<dbReference type="PANTHER" id="PTHR40277">
    <property type="entry name" value="BLL5419 PROTEIN"/>
    <property type="match status" value="1"/>
</dbReference>
<feature type="transmembrane region" description="Helical" evidence="6">
    <location>
        <begin position="186"/>
        <end position="207"/>
    </location>
</feature>
<reference evidence="7 8" key="1">
    <citation type="journal article" date="2015" name="Nature">
        <title>rRNA introns, odd ribosomes, and small enigmatic genomes across a large radiation of phyla.</title>
        <authorList>
            <person name="Brown C.T."/>
            <person name="Hug L.A."/>
            <person name="Thomas B.C."/>
            <person name="Sharon I."/>
            <person name="Castelle C.J."/>
            <person name="Singh A."/>
            <person name="Wilkins M.J."/>
            <person name="Williams K.H."/>
            <person name="Banfield J.F."/>
        </authorList>
    </citation>
    <scope>NUCLEOTIDE SEQUENCE [LARGE SCALE GENOMIC DNA]</scope>
</reference>
<accession>A0A0G0M9M8</accession>
<evidence type="ECO:0000256" key="4">
    <source>
        <dbReference type="ARBA" id="ARBA00022989"/>
    </source>
</evidence>
<evidence type="ECO:0000256" key="2">
    <source>
        <dbReference type="ARBA" id="ARBA00022475"/>
    </source>
</evidence>
<organism evidence="7 8">
    <name type="scientific">Candidatus Falkowbacteria bacterium GW2011_GWE1_38_31</name>
    <dbReference type="NCBI Taxonomy" id="1618638"/>
    <lineage>
        <taxon>Bacteria</taxon>
        <taxon>Candidatus Falkowiibacteriota</taxon>
    </lineage>
</organism>